<feature type="transmembrane region" description="Helical" evidence="1">
    <location>
        <begin position="47"/>
        <end position="65"/>
    </location>
</feature>
<evidence type="ECO:0000313" key="3">
    <source>
        <dbReference type="Proteomes" id="UP001063166"/>
    </source>
</evidence>
<keyword evidence="1" id="KW-1133">Transmembrane helix</keyword>
<keyword evidence="1" id="KW-0472">Membrane</keyword>
<keyword evidence="3" id="KW-1185">Reference proteome</keyword>
<feature type="transmembrane region" description="Helical" evidence="1">
    <location>
        <begin position="243"/>
        <end position="265"/>
    </location>
</feature>
<dbReference type="OrthoDB" id="3016285at2759"/>
<keyword evidence="1" id="KW-0812">Transmembrane</keyword>
<organism evidence="2 3">
    <name type="scientific">Lyophyllum shimeji</name>
    <name type="common">Hon-shimeji</name>
    <name type="synonym">Tricholoma shimeji</name>
    <dbReference type="NCBI Taxonomy" id="47721"/>
    <lineage>
        <taxon>Eukaryota</taxon>
        <taxon>Fungi</taxon>
        <taxon>Dikarya</taxon>
        <taxon>Basidiomycota</taxon>
        <taxon>Agaricomycotina</taxon>
        <taxon>Agaricomycetes</taxon>
        <taxon>Agaricomycetidae</taxon>
        <taxon>Agaricales</taxon>
        <taxon>Tricholomatineae</taxon>
        <taxon>Lyophyllaceae</taxon>
        <taxon>Lyophyllum</taxon>
    </lineage>
</organism>
<sequence>MYTPEERRELRGLGYASLYTLAEIATSATLYGTMVQNLLSLRPLKPYTVPGMFTLAFSLSILAVLRRPVNSLARSILLGTTILSFLLAGADWTATLSLRVIFTQKALLDGNLQLLDAPWPALTDRRLFVLDQITNWTVPCLIIVNDSVVTWRAWALCTSRRRLMVVPLLLLFGTYSASLAFLALTTAIKEPPRFNIDALRYAIGALSLSTNATSTLIISYRLWMCRKAWQVGLDNRWSQAEKILLMIVESGALYFALQLVTVILFNKATGPDTPLSYFVSVLWTGYIQTTVCTPRQYSRILPPPDLTRVGADIGDVSNARASAYRAPAIARRYALLHFSFASPGKLDLEGS</sequence>
<gene>
    <name evidence="2" type="ORF">LshimejAT787_1105600</name>
</gene>
<proteinExistence type="predicted"/>
<reference evidence="2" key="1">
    <citation type="submission" date="2022-07" db="EMBL/GenBank/DDBJ databases">
        <title>The genome of Lyophyllum shimeji provides insight into the initial evolution of ectomycorrhizal fungal genome.</title>
        <authorList>
            <person name="Kobayashi Y."/>
            <person name="Shibata T."/>
            <person name="Hirakawa H."/>
            <person name="Shigenobu S."/>
            <person name="Nishiyama T."/>
            <person name="Yamada A."/>
            <person name="Hasebe M."/>
            <person name="Kawaguchi M."/>
        </authorList>
    </citation>
    <scope>NUCLEOTIDE SEQUENCE</scope>
    <source>
        <strain evidence="2">AT787</strain>
    </source>
</reference>
<dbReference type="AlphaFoldDB" id="A0A9P3PV25"/>
<protein>
    <submittedName>
        <fullName evidence="2">Uncharacterized protein</fullName>
    </submittedName>
</protein>
<feature type="transmembrane region" description="Helical" evidence="1">
    <location>
        <begin position="77"/>
        <end position="102"/>
    </location>
</feature>
<evidence type="ECO:0000313" key="2">
    <source>
        <dbReference type="EMBL" id="GLB42545.1"/>
    </source>
</evidence>
<accession>A0A9P3PV25</accession>
<dbReference type="EMBL" id="BRPK01000011">
    <property type="protein sequence ID" value="GLB42545.1"/>
    <property type="molecule type" value="Genomic_DNA"/>
</dbReference>
<feature type="transmembrane region" description="Helical" evidence="1">
    <location>
        <begin position="166"/>
        <end position="188"/>
    </location>
</feature>
<name>A0A9P3PV25_LYOSH</name>
<feature type="transmembrane region" description="Helical" evidence="1">
    <location>
        <begin position="200"/>
        <end position="223"/>
    </location>
</feature>
<dbReference type="Proteomes" id="UP001063166">
    <property type="component" value="Unassembled WGS sequence"/>
</dbReference>
<feature type="transmembrane region" description="Helical" evidence="1">
    <location>
        <begin position="12"/>
        <end position="35"/>
    </location>
</feature>
<comment type="caution">
    <text evidence="2">The sequence shown here is derived from an EMBL/GenBank/DDBJ whole genome shotgun (WGS) entry which is preliminary data.</text>
</comment>
<evidence type="ECO:0000256" key="1">
    <source>
        <dbReference type="SAM" id="Phobius"/>
    </source>
</evidence>
<feature type="transmembrane region" description="Helical" evidence="1">
    <location>
        <begin position="136"/>
        <end position="154"/>
    </location>
</feature>